<sequence>MTISNEEIMRVKGLGFLNNRGTEKFSARVLTENTCLTAEQLETIAEASRLYADGRVSLTSRMTVEVLAIPYENIEPFTAFLKDHGMQVGGTGDKVRPVTSCKGTVCKFGKIDTHSIAKEAHDRFYMGYRQVKLPHKFKIGVGGCPHNCIKPMLNDIGLVGSHKPIFHRSQCHGCKKCGCELICPVGAYTTGPDGKKRLNRNKCIQCGRCGAKCPFKALDGYEEGIRIFVGGTWGKFINIGKPIKGLYTRQEAMDLIEKTILLFKENGRTKERLGKMIERLGFKWFQQELLTGDVLARQDKIINM</sequence>
<dbReference type="Pfam" id="PF00037">
    <property type="entry name" value="Fer4"/>
    <property type="match status" value="1"/>
</dbReference>
<keyword evidence="2" id="KW-0349">Heme</keyword>
<dbReference type="InterPro" id="IPR045854">
    <property type="entry name" value="NO2/SO3_Rdtase_4Fe4S_sf"/>
</dbReference>
<accession>A0A1H6TXR6</accession>
<dbReference type="PANTHER" id="PTHR32439">
    <property type="entry name" value="FERREDOXIN--NITRITE REDUCTASE, CHLOROPLASTIC"/>
    <property type="match status" value="1"/>
</dbReference>
<dbReference type="Pfam" id="PF01077">
    <property type="entry name" value="NIR_SIR"/>
    <property type="match status" value="1"/>
</dbReference>
<keyword evidence="5" id="KW-0408">Iron</keyword>
<dbReference type="Proteomes" id="UP000199662">
    <property type="component" value="Unassembled WGS sequence"/>
</dbReference>
<dbReference type="GO" id="GO:0020037">
    <property type="term" value="F:heme binding"/>
    <property type="evidence" value="ECO:0007669"/>
    <property type="project" value="InterPro"/>
</dbReference>
<name>A0A1H6TXR6_9FIRM</name>
<dbReference type="InterPro" id="IPR051329">
    <property type="entry name" value="NIR_SIR_4Fe-4S"/>
</dbReference>
<evidence type="ECO:0000256" key="5">
    <source>
        <dbReference type="ARBA" id="ARBA00023004"/>
    </source>
</evidence>
<proteinExistence type="predicted"/>
<protein>
    <submittedName>
        <fullName evidence="8">Dissimilatory sulfite reductase (Desulfoviridin), alpha and beta subunits</fullName>
    </submittedName>
</protein>
<feature type="domain" description="4Fe-4S ferredoxin-type" evidence="7">
    <location>
        <begin position="162"/>
        <end position="193"/>
    </location>
</feature>
<evidence type="ECO:0000313" key="9">
    <source>
        <dbReference type="Proteomes" id="UP000199662"/>
    </source>
</evidence>
<dbReference type="RefSeq" id="WP_091828352.1">
    <property type="nucleotide sequence ID" value="NZ_FNZK01000001.1"/>
</dbReference>
<keyword evidence="3" id="KW-0479">Metal-binding</keyword>
<dbReference type="GO" id="GO:0051539">
    <property type="term" value="F:4 iron, 4 sulfur cluster binding"/>
    <property type="evidence" value="ECO:0007669"/>
    <property type="project" value="UniProtKB-KW"/>
</dbReference>
<evidence type="ECO:0000259" key="7">
    <source>
        <dbReference type="PROSITE" id="PS51379"/>
    </source>
</evidence>
<evidence type="ECO:0000256" key="6">
    <source>
        <dbReference type="ARBA" id="ARBA00023014"/>
    </source>
</evidence>
<dbReference type="GO" id="GO:0046872">
    <property type="term" value="F:metal ion binding"/>
    <property type="evidence" value="ECO:0007669"/>
    <property type="project" value="UniProtKB-KW"/>
</dbReference>
<dbReference type="GO" id="GO:0016491">
    <property type="term" value="F:oxidoreductase activity"/>
    <property type="evidence" value="ECO:0007669"/>
    <property type="project" value="UniProtKB-KW"/>
</dbReference>
<evidence type="ECO:0000256" key="3">
    <source>
        <dbReference type="ARBA" id="ARBA00022723"/>
    </source>
</evidence>
<dbReference type="Pfam" id="PF03460">
    <property type="entry name" value="NIR_SIR_ferr"/>
    <property type="match status" value="1"/>
</dbReference>
<organism evidence="8 9">
    <name type="scientific">Propionispira arboris</name>
    <dbReference type="NCBI Taxonomy" id="84035"/>
    <lineage>
        <taxon>Bacteria</taxon>
        <taxon>Bacillati</taxon>
        <taxon>Bacillota</taxon>
        <taxon>Negativicutes</taxon>
        <taxon>Selenomonadales</taxon>
        <taxon>Selenomonadaceae</taxon>
        <taxon>Propionispira</taxon>
    </lineage>
</organism>
<keyword evidence="9" id="KW-1185">Reference proteome</keyword>
<feature type="domain" description="4Fe-4S ferredoxin-type" evidence="7">
    <location>
        <begin position="194"/>
        <end position="223"/>
    </location>
</feature>
<dbReference type="InterPro" id="IPR005117">
    <property type="entry name" value="NiRdtase/SiRdtase_haem-b_fer"/>
</dbReference>
<keyword evidence="6" id="KW-0411">Iron-sulfur</keyword>
<dbReference type="SUPFAM" id="SSF55124">
    <property type="entry name" value="Nitrite/Sulfite reductase N-terminal domain-like"/>
    <property type="match status" value="1"/>
</dbReference>
<dbReference type="STRING" id="84035.SAMN05660742_101115"/>
<evidence type="ECO:0000256" key="1">
    <source>
        <dbReference type="ARBA" id="ARBA00022485"/>
    </source>
</evidence>
<dbReference type="SUPFAM" id="SSF54862">
    <property type="entry name" value="4Fe-4S ferredoxins"/>
    <property type="match status" value="1"/>
</dbReference>
<dbReference type="PROSITE" id="PS00198">
    <property type="entry name" value="4FE4S_FER_1"/>
    <property type="match status" value="1"/>
</dbReference>
<keyword evidence="4" id="KW-0560">Oxidoreductase</keyword>
<evidence type="ECO:0000256" key="4">
    <source>
        <dbReference type="ARBA" id="ARBA00023002"/>
    </source>
</evidence>
<dbReference type="SUPFAM" id="SSF56014">
    <property type="entry name" value="Nitrite and sulphite reductase 4Fe-4S domain-like"/>
    <property type="match status" value="1"/>
</dbReference>
<dbReference type="InterPro" id="IPR036136">
    <property type="entry name" value="Nit/Sulf_reduc_fer-like_dom_sf"/>
</dbReference>
<evidence type="ECO:0000313" key="8">
    <source>
        <dbReference type="EMBL" id="SEI81015.1"/>
    </source>
</evidence>
<dbReference type="PANTHER" id="PTHR32439:SF9">
    <property type="entry name" value="BLR3264 PROTEIN"/>
    <property type="match status" value="1"/>
</dbReference>
<dbReference type="Gene3D" id="3.30.413.10">
    <property type="entry name" value="Sulfite Reductase Hemoprotein, domain 1"/>
    <property type="match status" value="1"/>
</dbReference>
<dbReference type="Gene3D" id="3.30.70.20">
    <property type="match status" value="1"/>
</dbReference>
<dbReference type="PROSITE" id="PS51379">
    <property type="entry name" value="4FE4S_FER_2"/>
    <property type="match status" value="2"/>
</dbReference>
<dbReference type="EMBL" id="FNZK01000001">
    <property type="protein sequence ID" value="SEI81015.1"/>
    <property type="molecule type" value="Genomic_DNA"/>
</dbReference>
<evidence type="ECO:0000256" key="2">
    <source>
        <dbReference type="ARBA" id="ARBA00022617"/>
    </source>
</evidence>
<gene>
    <name evidence="8" type="ORF">SAMN05660742_101115</name>
</gene>
<keyword evidence="1" id="KW-0004">4Fe-4S</keyword>
<dbReference type="AlphaFoldDB" id="A0A1H6TXR6"/>
<reference evidence="8 9" key="1">
    <citation type="submission" date="2016-10" db="EMBL/GenBank/DDBJ databases">
        <authorList>
            <person name="de Groot N.N."/>
        </authorList>
    </citation>
    <scope>NUCLEOTIDE SEQUENCE [LARGE SCALE GENOMIC DNA]</scope>
    <source>
        <strain evidence="8 9">DSM 2179</strain>
    </source>
</reference>
<dbReference type="InterPro" id="IPR006067">
    <property type="entry name" value="NO2/SO3_Rdtase_4Fe4S_dom"/>
</dbReference>
<dbReference type="InterPro" id="IPR017900">
    <property type="entry name" value="4Fe4S_Fe_S_CS"/>
</dbReference>
<dbReference type="InterPro" id="IPR017896">
    <property type="entry name" value="4Fe4S_Fe-S-bd"/>
</dbReference>